<protein>
    <submittedName>
        <fullName evidence="4">4'-phosphopantetheinyl transferase superfamily protein</fullName>
    </submittedName>
</protein>
<dbReference type="PRINTS" id="PR01399">
    <property type="entry name" value="ENTSNTHTASED"/>
</dbReference>
<accession>A0ABT2J277</accession>
<comment type="caution">
    <text evidence="4">The sequence shown here is derived from an EMBL/GenBank/DDBJ whole genome shotgun (WGS) entry which is preliminary data.</text>
</comment>
<proteinExistence type="predicted"/>
<feature type="domain" description="4'-phosphopantetheinyl transferase" evidence="2">
    <location>
        <begin position="102"/>
        <end position="187"/>
    </location>
</feature>
<dbReference type="InterPro" id="IPR037143">
    <property type="entry name" value="4-PPantetheinyl_Trfase_dom_sf"/>
</dbReference>
<dbReference type="PANTHER" id="PTHR38096">
    <property type="entry name" value="ENTEROBACTIN SYNTHASE COMPONENT D"/>
    <property type="match status" value="1"/>
</dbReference>
<dbReference type="InterPro" id="IPR008278">
    <property type="entry name" value="4-PPantetheinyl_Trfase_dom"/>
</dbReference>
<evidence type="ECO:0000313" key="4">
    <source>
        <dbReference type="EMBL" id="MCT2581961.1"/>
    </source>
</evidence>
<dbReference type="InterPro" id="IPR041354">
    <property type="entry name" value="4PPT_N"/>
</dbReference>
<dbReference type="SUPFAM" id="SSF56214">
    <property type="entry name" value="4'-phosphopantetheinyl transferase"/>
    <property type="match status" value="1"/>
</dbReference>
<reference evidence="4 5" key="1">
    <citation type="submission" date="2021-02" db="EMBL/GenBank/DDBJ databases">
        <title>Actinophytocola xerophila sp. nov., isolated from soil of cotton cropping field.</title>
        <authorList>
            <person name="Huang R."/>
            <person name="Chen X."/>
            <person name="Ge X."/>
            <person name="Liu W."/>
        </authorList>
    </citation>
    <scope>NUCLEOTIDE SEQUENCE [LARGE SCALE GENOMIC DNA]</scope>
    <source>
        <strain evidence="4 5">S1-96</strain>
    </source>
</reference>
<dbReference type="Pfam" id="PF01648">
    <property type="entry name" value="ACPS"/>
    <property type="match status" value="1"/>
</dbReference>
<dbReference type="InterPro" id="IPR003542">
    <property type="entry name" value="Enbac_synth_compD-like"/>
</dbReference>
<dbReference type="Pfam" id="PF17837">
    <property type="entry name" value="4PPT_N"/>
    <property type="match status" value="1"/>
</dbReference>
<dbReference type="PANTHER" id="PTHR38096:SF1">
    <property type="entry name" value="ENTEROBACTIN SYNTHASE COMPONENT D"/>
    <property type="match status" value="1"/>
</dbReference>
<dbReference type="GO" id="GO:0016740">
    <property type="term" value="F:transferase activity"/>
    <property type="evidence" value="ECO:0007669"/>
    <property type="project" value="UniProtKB-KW"/>
</dbReference>
<feature type="domain" description="4'-phosphopantetheinyl transferase N-terminal" evidence="3">
    <location>
        <begin position="28"/>
        <end position="93"/>
    </location>
</feature>
<evidence type="ECO:0000259" key="3">
    <source>
        <dbReference type="Pfam" id="PF17837"/>
    </source>
</evidence>
<organism evidence="4 5">
    <name type="scientific">Actinophytocola gossypii</name>
    <dbReference type="NCBI Taxonomy" id="2812003"/>
    <lineage>
        <taxon>Bacteria</taxon>
        <taxon>Bacillati</taxon>
        <taxon>Actinomycetota</taxon>
        <taxon>Actinomycetes</taxon>
        <taxon>Pseudonocardiales</taxon>
        <taxon>Pseudonocardiaceae</taxon>
    </lineage>
</organism>
<evidence type="ECO:0000313" key="5">
    <source>
        <dbReference type="Proteomes" id="UP001156441"/>
    </source>
</evidence>
<dbReference type="Proteomes" id="UP001156441">
    <property type="component" value="Unassembled WGS sequence"/>
</dbReference>
<keyword evidence="5" id="KW-1185">Reference proteome</keyword>
<dbReference type="Gene3D" id="3.90.470.20">
    <property type="entry name" value="4'-phosphopantetheinyl transferase domain"/>
    <property type="match status" value="1"/>
</dbReference>
<evidence type="ECO:0000256" key="1">
    <source>
        <dbReference type="ARBA" id="ARBA00022679"/>
    </source>
</evidence>
<name>A0ABT2J277_9PSEU</name>
<gene>
    <name evidence="4" type="ORF">JT362_02350</name>
</gene>
<dbReference type="RefSeq" id="WP_260189316.1">
    <property type="nucleotide sequence ID" value="NZ_JAFFZE010000004.1"/>
</dbReference>
<sequence length="210" mass="21771">MISGILPAGVSSVETFDDLAPAPLFAAEEMSLAGASPKRRAEFATARRCARLALAELGIPPGPLPRGAGGAPVWPAGVVGSMTHCAGYRAAAVGRAGDLDALGIDAEPDLPLPTGVHGLVSVPAERDQYAELARTAPHVSWDRLLFCVKEAVYKAWFPTAGEWLAFRDATVEFAAGGAYTVRLRAGRPGPARFAGRWTAADGLLVAVIAA</sequence>
<dbReference type="EMBL" id="JAFFZE010000004">
    <property type="protein sequence ID" value="MCT2581961.1"/>
    <property type="molecule type" value="Genomic_DNA"/>
</dbReference>
<evidence type="ECO:0000259" key="2">
    <source>
        <dbReference type="Pfam" id="PF01648"/>
    </source>
</evidence>
<keyword evidence="1 4" id="KW-0808">Transferase</keyword>